<evidence type="ECO:0000313" key="2">
    <source>
        <dbReference type="EMBL" id="QFG67432.1"/>
    </source>
</evidence>
<gene>
    <name evidence="2" type="ORF">FY030_00675</name>
</gene>
<feature type="region of interest" description="Disordered" evidence="1">
    <location>
        <begin position="38"/>
        <end position="111"/>
    </location>
</feature>
<proteinExistence type="predicted"/>
<keyword evidence="3" id="KW-1185">Reference proteome</keyword>
<sequence length="270" mass="27942">MSLSPSLSPSQSRSRSRRRATARPAGLLLLPVVLALGACAGGSGGPDGAATVAPGALASSTTDPTPTPTASRPPADDADGADGADGTTEPATAPDAVDVDARTTQPPVEDDEPEVWATFTAEPGRVPGDVSEAFADDPRLQAVLRFNAEFARAVNADDPQRADWLATLDPDEHEALMDYLGDEFGKTYPGPLPFTPLDIGPGDEDGTASVQGCIISTGFALGAEGFTDTTITSVEYALVEDPAEPDAWLVEAMWAGAYDCLTTDVPARLW</sequence>
<feature type="compositionally biased region" description="Low complexity" evidence="1">
    <location>
        <begin position="48"/>
        <end position="73"/>
    </location>
</feature>
<dbReference type="Proteomes" id="UP000326546">
    <property type="component" value="Chromosome"/>
</dbReference>
<dbReference type="RefSeq" id="WP_158059830.1">
    <property type="nucleotide sequence ID" value="NZ_CP044427.1"/>
</dbReference>
<feature type="region of interest" description="Disordered" evidence="1">
    <location>
        <begin position="1"/>
        <end position="25"/>
    </location>
</feature>
<accession>A0A5J6V2Q6</accession>
<evidence type="ECO:0000313" key="3">
    <source>
        <dbReference type="Proteomes" id="UP000326546"/>
    </source>
</evidence>
<evidence type="ECO:0000256" key="1">
    <source>
        <dbReference type="SAM" id="MobiDB-lite"/>
    </source>
</evidence>
<feature type="compositionally biased region" description="Low complexity" evidence="1">
    <location>
        <begin position="1"/>
        <end position="13"/>
    </location>
</feature>
<dbReference type="KEGG" id="serw:FY030_00675"/>
<organism evidence="2 3">
    <name type="scientific">Ornithinimicrobium pratense</name>
    <dbReference type="NCBI Taxonomy" id="2593973"/>
    <lineage>
        <taxon>Bacteria</taxon>
        <taxon>Bacillati</taxon>
        <taxon>Actinomycetota</taxon>
        <taxon>Actinomycetes</taxon>
        <taxon>Micrococcales</taxon>
        <taxon>Ornithinimicrobiaceae</taxon>
        <taxon>Ornithinimicrobium</taxon>
    </lineage>
</organism>
<reference evidence="2 3" key="1">
    <citation type="submission" date="2019-09" db="EMBL/GenBank/DDBJ databases">
        <title>Serinicoccus pratensis sp. nov., isolated from meadow soil.</title>
        <authorList>
            <person name="Zhang W."/>
        </authorList>
    </citation>
    <scope>NUCLEOTIDE SEQUENCE [LARGE SCALE GENOMIC DNA]</scope>
    <source>
        <strain evidence="2 3">W204</strain>
    </source>
</reference>
<dbReference type="EMBL" id="CP044427">
    <property type="protein sequence ID" value="QFG67432.1"/>
    <property type="molecule type" value="Genomic_DNA"/>
</dbReference>
<protein>
    <submittedName>
        <fullName evidence="2">Uncharacterized protein</fullName>
    </submittedName>
</protein>
<feature type="compositionally biased region" description="Low complexity" evidence="1">
    <location>
        <begin position="84"/>
        <end position="96"/>
    </location>
</feature>
<dbReference type="OrthoDB" id="4863448at2"/>
<dbReference type="AlphaFoldDB" id="A0A5J6V2Q6"/>
<name>A0A5J6V2Q6_9MICO</name>